<dbReference type="EMBL" id="MDDS01000018">
    <property type="protein sequence ID" value="ODP38182.1"/>
    <property type="molecule type" value="Genomic_DNA"/>
</dbReference>
<comment type="caution">
    <text evidence="5">The sequence shown here is derived from an EMBL/GenBank/DDBJ whole genome shotgun (WGS) entry which is preliminary data.</text>
</comment>
<comment type="similarity">
    <text evidence="1">Belongs to the Gfa family.</text>
</comment>
<gene>
    <name evidence="5" type="ORF">BFL28_15215</name>
</gene>
<dbReference type="GO" id="GO:0046872">
    <property type="term" value="F:metal ion binding"/>
    <property type="evidence" value="ECO:0007669"/>
    <property type="project" value="UniProtKB-KW"/>
</dbReference>
<dbReference type="AlphaFoldDB" id="A0A1E3LWM8"/>
<dbReference type="PROSITE" id="PS51891">
    <property type="entry name" value="CENP_V_GFA"/>
    <property type="match status" value="1"/>
</dbReference>
<sequence length="116" mass="12259">MPLTGSCHCGAVGYTLDGDKPDSAMACNCSICRRKGYLLHFAPAAQFTAHAAEDATTSYRFNQHRIDHLFCKTCGCAPYSTGTGPDGTAMVAINLRCADDVDLDALTVQQHDGASA</sequence>
<name>A0A1E3LWM8_9SPHN</name>
<accession>A0A1E3LWM8</accession>
<dbReference type="Gene3D" id="2.170.150.70">
    <property type="match status" value="1"/>
</dbReference>
<keyword evidence="2" id="KW-0479">Metal-binding</keyword>
<evidence type="ECO:0000313" key="5">
    <source>
        <dbReference type="EMBL" id="ODP38182.1"/>
    </source>
</evidence>
<dbReference type="Proteomes" id="UP000094487">
    <property type="component" value="Unassembled WGS sequence"/>
</dbReference>
<dbReference type="InterPro" id="IPR052355">
    <property type="entry name" value="CENP-V-like"/>
</dbReference>
<dbReference type="SUPFAM" id="SSF51316">
    <property type="entry name" value="Mss4-like"/>
    <property type="match status" value="1"/>
</dbReference>
<dbReference type="GO" id="GO:0016846">
    <property type="term" value="F:carbon-sulfur lyase activity"/>
    <property type="evidence" value="ECO:0007669"/>
    <property type="project" value="InterPro"/>
</dbReference>
<organism evidence="5 6">
    <name type="scientific">Sphingomonas turrisvirgatae</name>
    <dbReference type="NCBI Taxonomy" id="1888892"/>
    <lineage>
        <taxon>Bacteria</taxon>
        <taxon>Pseudomonadati</taxon>
        <taxon>Pseudomonadota</taxon>
        <taxon>Alphaproteobacteria</taxon>
        <taxon>Sphingomonadales</taxon>
        <taxon>Sphingomonadaceae</taxon>
        <taxon>Sphingomonas</taxon>
    </lineage>
</organism>
<evidence type="ECO:0000256" key="2">
    <source>
        <dbReference type="ARBA" id="ARBA00022723"/>
    </source>
</evidence>
<dbReference type="PANTHER" id="PTHR28620:SF1">
    <property type="entry name" value="CENP-V_GFA DOMAIN-CONTAINING PROTEIN"/>
    <property type="match status" value="1"/>
</dbReference>
<dbReference type="Pfam" id="PF04828">
    <property type="entry name" value="GFA"/>
    <property type="match status" value="1"/>
</dbReference>
<dbReference type="InterPro" id="IPR011057">
    <property type="entry name" value="Mss4-like_sf"/>
</dbReference>
<protein>
    <submittedName>
        <fullName evidence="5">Aldehyde-activating protein</fullName>
    </submittedName>
</protein>
<feature type="domain" description="CENP-V/GFA" evidence="4">
    <location>
        <begin position="3"/>
        <end position="112"/>
    </location>
</feature>
<dbReference type="PANTHER" id="PTHR28620">
    <property type="entry name" value="CENTROMERE PROTEIN V"/>
    <property type="match status" value="1"/>
</dbReference>
<proteinExistence type="inferred from homology"/>
<evidence type="ECO:0000256" key="1">
    <source>
        <dbReference type="ARBA" id="ARBA00005495"/>
    </source>
</evidence>
<keyword evidence="6" id="KW-1185">Reference proteome</keyword>
<keyword evidence="3" id="KW-0862">Zinc</keyword>
<evidence type="ECO:0000256" key="3">
    <source>
        <dbReference type="ARBA" id="ARBA00022833"/>
    </source>
</evidence>
<dbReference type="RefSeq" id="WP_069320117.1">
    <property type="nucleotide sequence ID" value="NZ_MDDS01000018.1"/>
</dbReference>
<evidence type="ECO:0000259" key="4">
    <source>
        <dbReference type="PROSITE" id="PS51891"/>
    </source>
</evidence>
<reference evidence="5 6" key="1">
    <citation type="submission" date="2016-08" db="EMBL/GenBank/DDBJ databases">
        <title>Draft genome of the agarase producing Sphingomonas sp. MCT13.</title>
        <authorList>
            <person name="D'Andrea M.M."/>
            <person name="Rossolini G.M."/>
            <person name="Thaller M.C."/>
        </authorList>
    </citation>
    <scope>NUCLEOTIDE SEQUENCE [LARGE SCALE GENOMIC DNA]</scope>
    <source>
        <strain evidence="5 6">MCT13</strain>
    </source>
</reference>
<evidence type="ECO:0000313" key="6">
    <source>
        <dbReference type="Proteomes" id="UP000094487"/>
    </source>
</evidence>
<dbReference type="OrthoDB" id="9805575at2"/>
<dbReference type="InterPro" id="IPR006913">
    <property type="entry name" value="CENP-V/GFA"/>
</dbReference>
<dbReference type="STRING" id="1888892.BFL28_15215"/>